<protein>
    <recommendedName>
        <fullName evidence="4">PCI domain-containing protein</fullName>
    </recommendedName>
</protein>
<dbReference type="Pfam" id="PF01399">
    <property type="entry name" value="PCI"/>
    <property type="match status" value="1"/>
</dbReference>
<dbReference type="OrthoDB" id="10265275at2759"/>
<gene>
    <name evidence="5" type="ORF">M501DRAFT_1011170</name>
</gene>
<dbReference type="EMBL" id="MU006095">
    <property type="protein sequence ID" value="KAF2839307.1"/>
    <property type="molecule type" value="Genomic_DNA"/>
</dbReference>
<evidence type="ECO:0000313" key="6">
    <source>
        <dbReference type="Proteomes" id="UP000799429"/>
    </source>
</evidence>
<name>A0A9P4VRY0_9PEZI</name>
<dbReference type="Proteomes" id="UP000799429">
    <property type="component" value="Unassembled WGS sequence"/>
</dbReference>
<dbReference type="AlphaFoldDB" id="A0A9P4VRY0"/>
<dbReference type="InterPro" id="IPR045237">
    <property type="entry name" value="COPS7/eIF3m"/>
</dbReference>
<dbReference type="InterPro" id="IPR000717">
    <property type="entry name" value="PCI_dom"/>
</dbReference>
<feature type="domain" description="PCI" evidence="4">
    <location>
        <begin position="1"/>
        <end position="158"/>
    </location>
</feature>
<proteinExistence type="inferred from homology"/>
<keyword evidence="2" id="KW-0736">Signalosome</keyword>
<feature type="region of interest" description="Disordered" evidence="3">
    <location>
        <begin position="195"/>
        <end position="276"/>
    </location>
</feature>
<sequence length="276" mass="29704">MEQTRALNALEPFLALSKTANSPRAAADLITQATGAPNTYVFAELLQTPNIQGLRDNSQYSGYLKLLEIFSWGTWGDYCSNPGLPELNESQQQKLKLLSLLPLAQAQSNLTYPALQSALSLPNARSLEKLITTAIYANLLTGTLDPAHSTVVITSTSPLRDLPPGSIPTLQNILSAWSAKCTGVLDDLDLQAEGVRRQSRERQQRRKNEEKMKEMVDKAAEEREKEKCGKRGPGFAGLGGDGASGEGEAMDVDDPSSGRGGSRGAKRGGGMGRRFG</sequence>
<keyword evidence="6" id="KW-1185">Reference proteome</keyword>
<organism evidence="5 6">
    <name type="scientific">Patellaria atrata CBS 101060</name>
    <dbReference type="NCBI Taxonomy" id="1346257"/>
    <lineage>
        <taxon>Eukaryota</taxon>
        <taxon>Fungi</taxon>
        <taxon>Dikarya</taxon>
        <taxon>Ascomycota</taxon>
        <taxon>Pezizomycotina</taxon>
        <taxon>Dothideomycetes</taxon>
        <taxon>Dothideomycetes incertae sedis</taxon>
        <taxon>Patellariales</taxon>
        <taxon>Patellariaceae</taxon>
        <taxon>Patellaria</taxon>
    </lineage>
</organism>
<evidence type="ECO:0000256" key="3">
    <source>
        <dbReference type="SAM" id="MobiDB-lite"/>
    </source>
</evidence>
<evidence type="ECO:0000259" key="4">
    <source>
        <dbReference type="PROSITE" id="PS50250"/>
    </source>
</evidence>
<reference evidence="5" key="1">
    <citation type="journal article" date="2020" name="Stud. Mycol.">
        <title>101 Dothideomycetes genomes: a test case for predicting lifestyles and emergence of pathogens.</title>
        <authorList>
            <person name="Haridas S."/>
            <person name="Albert R."/>
            <person name="Binder M."/>
            <person name="Bloem J."/>
            <person name="Labutti K."/>
            <person name="Salamov A."/>
            <person name="Andreopoulos B."/>
            <person name="Baker S."/>
            <person name="Barry K."/>
            <person name="Bills G."/>
            <person name="Bluhm B."/>
            <person name="Cannon C."/>
            <person name="Castanera R."/>
            <person name="Culley D."/>
            <person name="Daum C."/>
            <person name="Ezra D."/>
            <person name="Gonzalez J."/>
            <person name="Henrissat B."/>
            <person name="Kuo A."/>
            <person name="Liang C."/>
            <person name="Lipzen A."/>
            <person name="Lutzoni F."/>
            <person name="Magnuson J."/>
            <person name="Mondo S."/>
            <person name="Nolan M."/>
            <person name="Ohm R."/>
            <person name="Pangilinan J."/>
            <person name="Park H.-J."/>
            <person name="Ramirez L."/>
            <person name="Alfaro M."/>
            <person name="Sun H."/>
            <person name="Tritt A."/>
            <person name="Yoshinaga Y."/>
            <person name="Zwiers L.-H."/>
            <person name="Turgeon B."/>
            <person name="Goodwin S."/>
            <person name="Spatafora J."/>
            <person name="Crous P."/>
            <person name="Grigoriev I."/>
        </authorList>
    </citation>
    <scope>NUCLEOTIDE SEQUENCE</scope>
    <source>
        <strain evidence="5">CBS 101060</strain>
    </source>
</reference>
<dbReference type="Pfam" id="PF22061">
    <property type="entry name" value="CSN7_HB_subdom"/>
    <property type="match status" value="1"/>
</dbReference>
<accession>A0A9P4VRY0</accession>
<comment type="similarity">
    <text evidence="1">Belongs to the CSN7/EIF3M family. CSN7 subfamily.</text>
</comment>
<feature type="compositionally biased region" description="Gly residues" evidence="3">
    <location>
        <begin position="231"/>
        <end position="245"/>
    </location>
</feature>
<dbReference type="PROSITE" id="PS50250">
    <property type="entry name" value="PCI"/>
    <property type="match status" value="1"/>
</dbReference>
<evidence type="ECO:0000313" key="5">
    <source>
        <dbReference type="EMBL" id="KAF2839307.1"/>
    </source>
</evidence>
<dbReference type="GO" id="GO:0008180">
    <property type="term" value="C:COP9 signalosome"/>
    <property type="evidence" value="ECO:0007669"/>
    <property type="project" value="UniProtKB-KW"/>
</dbReference>
<dbReference type="PANTHER" id="PTHR15350">
    <property type="entry name" value="COP9 SIGNALOSOME COMPLEX SUBUNIT 7/DENDRITIC CELL PROTEIN GA17"/>
    <property type="match status" value="1"/>
</dbReference>
<feature type="compositionally biased region" description="Gly residues" evidence="3">
    <location>
        <begin position="258"/>
        <end position="276"/>
    </location>
</feature>
<comment type="caution">
    <text evidence="5">The sequence shown here is derived from an EMBL/GenBank/DDBJ whole genome shotgun (WGS) entry which is preliminary data.</text>
</comment>
<feature type="compositionally biased region" description="Basic and acidic residues" evidence="3">
    <location>
        <begin position="195"/>
        <end position="229"/>
    </location>
</feature>
<dbReference type="SMART" id="SM00088">
    <property type="entry name" value="PINT"/>
    <property type="match status" value="1"/>
</dbReference>
<evidence type="ECO:0000256" key="1">
    <source>
        <dbReference type="ARBA" id="ARBA00008482"/>
    </source>
</evidence>
<dbReference type="PANTHER" id="PTHR15350:SF5">
    <property type="entry name" value="COP9 SIGNALOSOME COMPLEX SUBUNIT 7"/>
    <property type="match status" value="1"/>
</dbReference>
<evidence type="ECO:0000256" key="2">
    <source>
        <dbReference type="ARBA" id="ARBA00022790"/>
    </source>
</evidence>